<feature type="region of interest" description="Disordered" evidence="7">
    <location>
        <begin position="33"/>
        <end position="60"/>
    </location>
</feature>
<evidence type="ECO:0000256" key="5">
    <source>
        <dbReference type="ARBA" id="ARBA00023004"/>
    </source>
</evidence>
<dbReference type="Gene3D" id="1.10.760.10">
    <property type="entry name" value="Cytochrome c-like domain"/>
    <property type="match status" value="1"/>
</dbReference>
<reference evidence="9 10" key="1">
    <citation type="submission" date="2021-06" db="EMBL/GenBank/DDBJ databases">
        <authorList>
            <person name="Lee D.H."/>
        </authorList>
    </citation>
    <scope>NUCLEOTIDE SEQUENCE [LARGE SCALE GENOMIC DNA]</scope>
    <source>
        <strain evidence="9 10">MMS21-HV4-11</strain>
    </source>
</reference>
<comment type="caution">
    <text evidence="9">The sequence shown here is derived from an EMBL/GenBank/DDBJ whole genome shotgun (WGS) entry which is preliminary data.</text>
</comment>
<dbReference type="InterPro" id="IPR002327">
    <property type="entry name" value="Cyt_c_1A/1B"/>
</dbReference>
<gene>
    <name evidence="9" type="ORF">KQ910_10530</name>
</gene>
<evidence type="ECO:0000313" key="9">
    <source>
        <dbReference type="EMBL" id="MBU8874200.1"/>
    </source>
</evidence>
<dbReference type="Pfam" id="PF00034">
    <property type="entry name" value="Cytochrom_C"/>
    <property type="match status" value="1"/>
</dbReference>
<keyword evidence="4" id="KW-0249">Electron transport</keyword>
<dbReference type="PANTHER" id="PTHR11961">
    <property type="entry name" value="CYTOCHROME C"/>
    <property type="match status" value="1"/>
</dbReference>
<keyword evidence="5 6" id="KW-0408">Iron</keyword>
<evidence type="ECO:0000256" key="4">
    <source>
        <dbReference type="ARBA" id="ARBA00022982"/>
    </source>
</evidence>
<evidence type="ECO:0000256" key="7">
    <source>
        <dbReference type="SAM" id="MobiDB-lite"/>
    </source>
</evidence>
<dbReference type="PRINTS" id="PR00604">
    <property type="entry name" value="CYTCHRMECIAB"/>
</dbReference>
<sequence length="115" mass="11920">MATAGGPAAAQSGEASKGQRVFNTQCKACHTVEKDGTSHTGPNLHGLFGRKAGTGGGYESSDAMKNSGIVWDDTTVAEYSRDPKGKVPGTKMLYNGVKNAGQLADLVAYLKEATK</sequence>
<dbReference type="InterPro" id="IPR036909">
    <property type="entry name" value="Cyt_c-like_dom_sf"/>
</dbReference>
<organism evidence="9 10">
    <name type="scientific">Reyranella humidisoli</name>
    <dbReference type="NCBI Taxonomy" id="2849149"/>
    <lineage>
        <taxon>Bacteria</taxon>
        <taxon>Pseudomonadati</taxon>
        <taxon>Pseudomonadota</taxon>
        <taxon>Alphaproteobacteria</taxon>
        <taxon>Hyphomicrobiales</taxon>
        <taxon>Reyranellaceae</taxon>
        <taxon>Reyranella</taxon>
    </lineage>
</organism>
<keyword evidence="3 6" id="KW-0479">Metal-binding</keyword>
<dbReference type="InterPro" id="IPR009056">
    <property type="entry name" value="Cyt_c-like_dom"/>
</dbReference>
<proteinExistence type="predicted"/>
<evidence type="ECO:0000256" key="1">
    <source>
        <dbReference type="ARBA" id="ARBA00022448"/>
    </source>
</evidence>
<name>A0ABS6ILX4_9HYPH</name>
<protein>
    <submittedName>
        <fullName evidence="9">Cytochrome c family protein</fullName>
    </submittedName>
</protein>
<evidence type="ECO:0000256" key="2">
    <source>
        <dbReference type="ARBA" id="ARBA00022617"/>
    </source>
</evidence>
<accession>A0ABS6ILX4</accession>
<keyword evidence="1" id="KW-0813">Transport</keyword>
<dbReference type="PROSITE" id="PS51007">
    <property type="entry name" value="CYTC"/>
    <property type="match status" value="1"/>
</dbReference>
<dbReference type="SUPFAM" id="SSF46626">
    <property type="entry name" value="Cytochrome c"/>
    <property type="match status" value="1"/>
</dbReference>
<feature type="region of interest" description="Disordered" evidence="7">
    <location>
        <begin position="1"/>
        <end position="20"/>
    </location>
</feature>
<evidence type="ECO:0000259" key="8">
    <source>
        <dbReference type="PROSITE" id="PS51007"/>
    </source>
</evidence>
<keyword evidence="2 6" id="KW-0349">Heme</keyword>
<dbReference type="Proteomes" id="UP000727907">
    <property type="component" value="Unassembled WGS sequence"/>
</dbReference>
<evidence type="ECO:0000256" key="6">
    <source>
        <dbReference type="PROSITE-ProRule" id="PRU00433"/>
    </source>
</evidence>
<feature type="domain" description="Cytochrome c" evidence="8">
    <location>
        <begin position="13"/>
        <end position="114"/>
    </location>
</feature>
<evidence type="ECO:0000313" key="10">
    <source>
        <dbReference type="Proteomes" id="UP000727907"/>
    </source>
</evidence>
<dbReference type="EMBL" id="JAHOPB010000001">
    <property type="protein sequence ID" value="MBU8874200.1"/>
    <property type="molecule type" value="Genomic_DNA"/>
</dbReference>
<evidence type="ECO:0000256" key="3">
    <source>
        <dbReference type="ARBA" id="ARBA00022723"/>
    </source>
</evidence>
<keyword evidence="10" id="KW-1185">Reference proteome</keyword>